<keyword evidence="1" id="KW-0808">Transferase</keyword>
<dbReference type="Gene3D" id="3.40.47.10">
    <property type="match status" value="1"/>
</dbReference>
<evidence type="ECO:0000313" key="4">
    <source>
        <dbReference type="Proteomes" id="UP000029435"/>
    </source>
</evidence>
<dbReference type="SUPFAM" id="SSF53901">
    <property type="entry name" value="Thiolase-like"/>
    <property type="match status" value="1"/>
</dbReference>
<keyword evidence="2" id="KW-0012">Acyltransferase</keyword>
<dbReference type="PANTHER" id="PTHR34069:SF2">
    <property type="entry name" value="BETA-KETOACYL-[ACYL-CARRIER-PROTEIN] SYNTHASE III"/>
    <property type="match status" value="1"/>
</dbReference>
<dbReference type="PANTHER" id="PTHR34069">
    <property type="entry name" value="3-OXOACYL-[ACYL-CARRIER-PROTEIN] SYNTHASE 3"/>
    <property type="match status" value="1"/>
</dbReference>
<dbReference type="InterPro" id="IPR013751">
    <property type="entry name" value="ACP_syn_III_N"/>
</dbReference>
<comment type="caution">
    <text evidence="3">The sequence shown here is derived from an EMBL/GenBank/DDBJ whole genome shotgun (WGS) entry which is preliminary data.</text>
</comment>
<dbReference type="OrthoDB" id="9815506at2"/>
<dbReference type="GO" id="GO:0044550">
    <property type="term" value="P:secondary metabolite biosynthetic process"/>
    <property type="evidence" value="ECO:0007669"/>
    <property type="project" value="TreeGrafter"/>
</dbReference>
<dbReference type="GO" id="GO:0006633">
    <property type="term" value="P:fatty acid biosynthetic process"/>
    <property type="evidence" value="ECO:0007669"/>
    <property type="project" value="InterPro"/>
</dbReference>
<dbReference type="InterPro" id="IPR013747">
    <property type="entry name" value="ACP_syn_III_C"/>
</dbReference>
<dbReference type="EMBL" id="JQOD01000007">
    <property type="protein sequence ID" value="KGA32101.1"/>
    <property type="molecule type" value="Genomic_DNA"/>
</dbReference>
<evidence type="ECO:0000256" key="2">
    <source>
        <dbReference type="ARBA" id="ARBA00023315"/>
    </source>
</evidence>
<dbReference type="GO" id="GO:0004315">
    <property type="term" value="F:3-oxoacyl-[acyl-carrier-protein] synthase activity"/>
    <property type="evidence" value="ECO:0007669"/>
    <property type="project" value="InterPro"/>
</dbReference>
<name>A0A0M2EWE6_9GAMM</name>
<dbReference type="Proteomes" id="UP000029435">
    <property type="component" value="Unassembled WGS sequence"/>
</dbReference>
<organism evidence="3 4">
    <name type="scientific">Pectobacterium brasiliense</name>
    <dbReference type="NCBI Taxonomy" id="180957"/>
    <lineage>
        <taxon>Bacteria</taxon>
        <taxon>Pseudomonadati</taxon>
        <taxon>Pseudomonadota</taxon>
        <taxon>Gammaproteobacteria</taxon>
        <taxon>Enterobacterales</taxon>
        <taxon>Pectobacteriaceae</taxon>
        <taxon>Pectobacterium</taxon>
    </lineage>
</organism>
<evidence type="ECO:0000313" key="3">
    <source>
        <dbReference type="EMBL" id="KGA32101.1"/>
    </source>
</evidence>
<dbReference type="AlphaFoldDB" id="A0A0M2EWE6"/>
<evidence type="ECO:0000256" key="1">
    <source>
        <dbReference type="ARBA" id="ARBA00022679"/>
    </source>
</evidence>
<accession>A0A0M2EWE6</accession>
<dbReference type="Pfam" id="PF08545">
    <property type="entry name" value="ACP_syn_III"/>
    <property type="match status" value="1"/>
</dbReference>
<sequence>MQRVKLSGLSLYHPENHVDNRWFIDHYDKKGVEIGGLLSALGHEKRYLIENNAENTLTMSIEASCEVLKKRGWKPEELDLIVFCSQTPEYLIPATALKIHHALKSGEKTLSYDMNANCAGLLIAVEQVSRVMLSRPDCTRALVVGADYLGAHSYDSPVYHACFSDTAVAILLEKHDGSSGVIDSEFRVQTSVIDNSLFPASGLSAIHERDRSSGIEFTPFDDSVCIGMAADSLIKILERNKLTTDDISYFFLSQFSIKNIEKLCSSLGISQDYAPFIGNQYGYTATNSPFVALHESLKLNRIQRGDNLIFWTVGAGWQSAAVLMKY</sequence>
<gene>
    <name evidence="3" type="ORF">KU74_19405</name>
</gene>
<protein>
    <submittedName>
        <fullName evidence="3">3-oxoacyl-ACP synthase</fullName>
    </submittedName>
</protein>
<proteinExistence type="predicted"/>
<reference evidence="3 4" key="1">
    <citation type="submission" date="2014-08" db="EMBL/GenBank/DDBJ databases">
        <title>Genome sequences of NCPPB Pectobacterium isolates.</title>
        <authorList>
            <person name="Glover R.H."/>
            <person name="Sapp M."/>
            <person name="Elphinstone J."/>
        </authorList>
    </citation>
    <scope>NUCLEOTIDE SEQUENCE [LARGE SCALE GENOMIC DNA]</scope>
    <source>
        <strain evidence="3 4">LMG 21372</strain>
    </source>
</reference>
<dbReference type="Pfam" id="PF08541">
    <property type="entry name" value="ACP_syn_III_C"/>
    <property type="match status" value="1"/>
</dbReference>
<dbReference type="InterPro" id="IPR016039">
    <property type="entry name" value="Thiolase-like"/>
</dbReference>
<dbReference type="RefSeq" id="WP_039317368.1">
    <property type="nucleotide sequence ID" value="NZ_CP024780.1"/>
</dbReference>